<keyword evidence="6 15" id="KW-0547">Nucleotide-binding</keyword>
<dbReference type="Gene3D" id="3.40.50.300">
    <property type="entry name" value="P-loop containing nucleotide triphosphate hydrolases"/>
    <property type="match status" value="1"/>
</dbReference>
<evidence type="ECO:0000256" key="15">
    <source>
        <dbReference type="RuleBase" id="RU365013"/>
    </source>
</evidence>
<dbReference type="PROSITE" id="PS00688">
    <property type="entry name" value="SIGMA54_INTERACT_3"/>
    <property type="match status" value="1"/>
</dbReference>
<gene>
    <name evidence="15" type="primary">ntrC</name>
    <name evidence="18" type="ORF">SAMN05660443_2858</name>
</gene>
<dbReference type="FunFam" id="1.10.10.60:FF:000088">
    <property type="entry name" value="DNA-binding transcriptional regulator NtrC"/>
    <property type="match status" value="1"/>
</dbReference>
<comment type="function">
    <text evidence="15">Member of the two-component regulatory system NtrB/NtrC, which controls expression of the nitrogen-regulated (ntr) genes in response to nitrogen limitation. Phosphorylated NtrC binds directly to DNA and stimulates the formation of open promoter-sigma54-RNA polymerase complexes.</text>
</comment>
<dbReference type="FunFam" id="3.40.50.2300:FF:000018">
    <property type="entry name" value="DNA-binding transcriptional regulator NtrC"/>
    <property type="match status" value="1"/>
</dbReference>
<dbReference type="InterPro" id="IPR025662">
    <property type="entry name" value="Sigma_54_int_dom_ATP-bd_1"/>
</dbReference>
<dbReference type="RefSeq" id="WP_091965063.1">
    <property type="nucleotide sequence ID" value="NZ_FOLH01000008.1"/>
</dbReference>
<dbReference type="PANTHER" id="PTHR32071">
    <property type="entry name" value="TRANSCRIPTIONAL REGULATORY PROTEIN"/>
    <property type="match status" value="1"/>
</dbReference>
<dbReference type="InterPro" id="IPR002197">
    <property type="entry name" value="HTH_Fis"/>
</dbReference>
<evidence type="ECO:0000256" key="13">
    <source>
        <dbReference type="ARBA" id="ARBA00023231"/>
    </source>
</evidence>
<dbReference type="InterPro" id="IPR025944">
    <property type="entry name" value="Sigma_54_int_dom_CS"/>
</dbReference>
<dbReference type="Gene3D" id="1.10.8.60">
    <property type="match status" value="1"/>
</dbReference>
<dbReference type="GO" id="GO:0006808">
    <property type="term" value="P:regulation of nitrogen utilization"/>
    <property type="evidence" value="ECO:0007669"/>
    <property type="project" value="UniProtKB-UniRule"/>
</dbReference>
<evidence type="ECO:0000256" key="5">
    <source>
        <dbReference type="ARBA" id="ARBA00022553"/>
    </source>
</evidence>
<dbReference type="SMART" id="SM00448">
    <property type="entry name" value="REC"/>
    <property type="match status" value="1"/>
</dbReference>
<evidence type="ECO:0000256" key="6">
    <source>
        <dbReference type="ARBA" id="ARBA00022741"/>
    </source>
</evidence>
<dbReference type="EMBL" id="FOLH01000008">
    <property type="protein sequence ID" value="SFC49651.1"/>
    <property type="molecule type" value="Genomic_DNA"/>
</dbReference>
<accession>A0A1I1JN83</accession>
<dbReference type="InterPro" id="IPR003593">
    <property type="entry name" value="AAA+_ATPase"/>
</dbReference>
<dbReference type="CDD" id="cd00009">
    <property type="entry name" value="AAA"/>
    <property type="match status" value="1"/>
</dbReference>
<organism evidence="18 19">
    <name type="scientific">Marinospirillum celere</name>
    <dbReference type="NCBI Taxonomy" id="1122252"/>
    <lineage>
        <taxon>Bacteria</taxon>
        <taxon>Pseudomonadati</taxon>
        <taxon>Pseudomonadota</taxon>
        <taxon>Gammaproteobacteria</taxon>
        <taxon>Oceanospirillales</taxon>
        <taxon>Oceanospirillaceae</taxon>
        <taxon>Marinospirillum</taxon>
    </lineage>
</organism>
<dbReference type="Pfam" id="PF00072">
    <property type="entry name" value="Response_reg"/>
    <property type="match status" value="1"/>
</dbReference>
<keyword evidence="4 15" id="KW-0678">Repressor</keyword>
<dbReference type="PROSITE" id="PS50045">
    <property type="entry name" value="SIGMA54_INTERACT_4"/>
    <property type="match status" value="1"/>
</dbReference>
<dbReference type="Gene3D" id="1.10.10.60">
    <property type="entry name" value="Homeodomain-like"/>
    <property type="match status" value="1"/>
</dbReference>
<dbReference type="AlphaFoldDB" id="A0A1I1JN83"/>
<evidence type="ECO:0000313" key="18">
    <source>
        <dbReference type="EMBL" id="SFC49651.1"/>
    </source>
</evidence>
<feature type="domain" description="Response regulatory" evidence="17">
    <location>
        <begin position="7"/>
        <end position="121"/>
    </location>
</feature>
<dbReference type="InterPro" id="IPR011006">
    <property type="entry name" value="CheY-like_superfamily"/>
</dbReference>
<protein>
    <recommendedName>
        <fullName evidence="2 15">DNA-binding transcriptional regulator NtrC</fullName>
    </recommendedName>
    <alternativeName>
        <fullName evidence="15">Nitrogen regulation protein NR(I)</fullName>
    </alternativeName>
</protein>
<dbReference type="Proteomes" id="UP000199058">
    <property type="component" value="Unassembled WGS sequence"/>
</dbReference>
<keyword evidence="10 15" id="KW-0238">DNA-binding</keyword>
<dbReference type="PANTHER" id="PTHR32071:SF95">
    <property type="entry name" value="DNA-BINDING TRANSCRIPTIONAL REGULATOR NTRC"/>
    <property type="match status" value="1"/>
</dbReference>
<dbReference type="NCBIfam" id="TIGR01818">
    <property type="entry name" value="ntrC"/>
    <property type="match status" value="1"/>
</dbReference>
<dbReference type="FunFam" id="3.40.50.300:FF:000006">
    <property type="entry name" value="DNA-binding transcriptional regulator NtrC"/>
    <property type="match status" value="1"/>
</dbReference>
<evidence type="ECO:0000259" key="16">
    <source>
        <dbReference type="PROSITE" id="PS50045"/>
    </source>
</evidence>
<keyword evidence="19" id="KW-1185">Reference proteome</keyword>
<evidence type="ECO:0000313" key="19">
    <source>
        <dbReference type="Proteomes" id="UP000199058"/>
    </source>
</evidence>
<keyword evidence="3 15" id="KW-0963">Cytoplasm</keyword>
<keyword evidence="9 15" id="KW-0805">Transcription regulation</keyword>
<dbReference type="SUPFAM" id="SSF46689">
    <property type="entry name" value="Homeodomain-like"/>
    <property type="match status" value="1"/>
</dbReference>
<comment type="subcellular location">
    <subcellularLocation>
        <location evidence="1 15">Cytoplasm</location>
    </subcellularLocation>
</comment>
<keyword evidence="7 15" id="KW-0067">ATP-binding</keyword>
<keyword evidence="8 15" id="KW-0902">Two-component regulatory system</keyword>
<dbReference type="GO" id="GO:0005737">
    <property type="term" value="C:cytoplasm"/>
    <property type="evidence" value="ECO:0007669"/>
    <property type="project" value="UniProtKB-SubCell"/>
</dbReference>
<evidence type="ECO:0000256" key="8">
    <source>
        <dbReference type="ARBA" id="ARBA00023012"/>
    </source>
</evidence>
<dbReference type="SMART" id="SM00382">
    <property type="entry name" value="AAA"/>
    <property type="match status" value="1"/>
</dbReference>
<dbReference type="CDD" id="cd19919">
    <property type="entry name" value="REC_NtrC"/>
    <property type="match status" value="1"/>
</dbReference>
<dbReference type="PROSITE" id="PS50110">
    <property type="entry name" value="RESPONSE_REGULATORY"/>
    <property type="match status" value="1"/>
</dbReference>
<dbReference type="InterPro" id="IPR009057">
    <property type="entry name" value="Homeodomain-like_sf"/>
</dbReference>
<proteinExistence type="predicted"/>
<dbReference type="InterPro" id="IPR010114">
    <property type="entry name" value="Transcript_reg_NtrC"/>
</dbReference>
<feature type="domain" description="Sigma-54 factor interaction" evidence="16">
    <location>
        <begin position="147"/>
        <end position="376"/>
    </location>
</feature>
<dbReference type="InterPro" id="IPR025943">
    <property type="entry name" value="Sigma_54_int_dom_ATP-bd_2"/>
</dbReference>
<keyword evidence="13 15" id="KW-0535">Nitrogen fixation</keyword>
<dbReference type="PROSITE" id="PS00676">
    <property type="entry name" value="SIGMA54_INTERACT_2"/>
    <property type="match status" value="1"/>
</dbReference>
<dbReference type="SUPFAM" id="SSF52540">
    <property type="entry name" value="P-loop containing nucleoside triphosphate hydrolases"/>
    <property type="match status" value="1"/>
</dbReference>
<evidence type="ECO:0000256" key="2">
    <source>
        <dbReference type="ARBA" id="ARBA00019059"/>
    </source>
</evidence>
<dbReference type="Pfam" id="PF02954">
    <property type="entry name" value="HTH_8"/>
    <property type="match status" value="1"/>
</dbReference>
<evidence type="ECO:0000256" key="7">
    <source>
        <dbReference type="ARBA" id="ARBA00022840"/>
    </source>
</evidence>
<dbReference type="GO" id="GO:0006355">
    <property type="term" value="P:regulation of DNA-templated transcription"/>
    <property type="evidence" value="ECO:0007669"/>
    <property type="project" value="InterPro"/>
</dbReference>
<evidence type="ECO:0000256" key="12">
    <source>
        <dbReference type="ARBA" id="ARBA00023163"/>
    </source>
</evidence>
<dbReference type="InterPro" id="IPR002078">
    <property type="entry name" value="Sigma_54_int"/>
</dbReference>
<dbReference type="PRINTS" id="PR01590">
    <property type="entry name" value="HTHFIS"/>
</dbReference>
<feature type="modified residue" description="4-aspartylphosphate" evidence="14">
    <location>
        <position position="56"/>
    </location>
</feature>
<dbReference type="OrthoDB" id="9804019at2"/>
<dbReference type="Pfam" id="PF25601">
    <property type="entry name" value="AAA_lid_14"/>
    <property type="match status" value="1"/>
</dbReference>
<dbReference type="InterPro" id="IPR027417">
    <property type="entry name" value="P-loop_NTPase"/>
</dbReference>
<evidence type="ECO:0000256" key="14">
    <source>
        <dbReference type="PROSITE-ProRule" id="PRU00169"/>
    </source>
</evidence>
<dbReference type="FunFam" id="1.10.8.60:FF:000014">
    <property type="entry name" value="DNA-binding transcriptional regulator NtrC"/>
    <property type="match status" value="1"/>
</dbReference>
<keyword evidence="5 14" id="KW-0597">Phosphoprotein</keyword>
<dbReference type="GO" id="GO:0043565">
    <property type="term" value="F:sequence-specific DNA binding"/>
    <property type="evidence" value="ECO:0007669"/>
    <property type="project" value="InterPro"/>
</dbReference>
<dbReference type="Pfam" id="PF00158">
    <property type="entry name" value="Sigma54_activat"/>
    <property type="match status" value="1"/>
</dbReference>
<dbReference type="GO" id="GO:0005524">
    <property type="term" value="F:ATP binding"/>
    <property type="evidence" value="ECO:0007669"/>
    <property type="project" value="UniProtKB-KW"/>
</dbReference>
<evidence type="ECO:0000256" key="3">
    <source>
        <dbReference type="ARBA" id="ARBA00022490"/>
    </source>
</evidence>
<sequence length="479" mass="53684">MSTNKGHVWVIDDDRSIRWVLEKALEQSSVEVTTFDRADSALRQLVRQAPDVLITDIRMPGTDGLELLKQVTELYPNLPVIIMTAHSDLESAVASYQGGAFEYLPKPFDVDEAVSLVQRALTHAEEKKAQAEGIQHPASQTQQHTEIIGEAPAMQEVFRAIGRLSHSTITVLINGESGTGKELVAQALHQHSPRKQQPFIALNMAAIPRDLIESELFGHEKGAFTGATAQRQGRFEQANGGTLFLDEIGDMPAETQTRLLRVLADGEFYRVGGHTAVKVDVRIIAATHQDLEKLVEAGSFREDLFHRLNVIRVHLPSLKERREDIPRLAEHFLQEAAQELNTETKLLKQETTDYICRLDWPGNVRQLQNTCRWLTVMASGREILVEDLPPELLSKTPNRIASDWEASLKYWAEQALMRGESNLLEKAVPAFESIMIHAALKHTGGRKRDAAELLGWGRNTLTRKLKELGINSDQDEDEE</sequence>
<dbReference type="GO" id="GO:0000156">
    <property type="term" value="F:phosphorelay response regulator activity"/>
    <property type="evidence" value="ECO:0007669"/>
    <property type="project" value="UniProtKB-UniRule"/>
</dbReference>
<dbReference type="InterPro" id="IPR058031">
    <property type="entry name" value="AAA_lid_NorR"/>
</dbReference>
<evidence type="ECO:0000256" key="10">
    <source>
        <dbReference type="ARBA" id="ARBA00023125"/>
    </source>
</evidence>
<name>A0A1I1JN83_9GAMM</name>
<dbReference type="Gene3D" id="3.40.50.2300">
    <property type="match status" value="1"/>
</dbReference>
<evidence type="ECO:0000256" key="9">
    <source>
        <dbReference type="ARBA" id="ARBA00023015"/>
    </source>
</evidence>
<evidence type="ECO:0000256" key="11">
    <source>
        <dbReference type="ARBA" id="ARBA00023159"/>
    </source>
</evidence>
<reference evidence="18 19" key="1">
    <citation type="submission" date="2016-10" db="EMBL/GenBank/DDBJ databases">
        <authorList>
            <person name="de Groot N.N."/>
        </authorList>
    </citation>
    <scope>NUCLEOTIDE SEQUENCE [LARGE SCALE GENOMIC DNA]</scope>
    <source>
        <strain evidence="18 19">DSM 18438</strain>
    </source>
</reference>
<dbReference type="NCBIfam" id="NF008176">
    <property type="entry name" value="PRK10923.1"/>
    <property type="match status" value="1"/>
</dbReference>
<dbReference type="STRING" id="1122252.SAMN05660443_2858"/>
<dbReference type="InterPro" id="IPR001789">
    <property type="entry name" value="Sig_transdc_resp-reg_receiver"/>
</dbReference>
<evidence type="ECO:0000256" key="1">
    <source>
        <dbReference type="ARBA" id="ARBA00004496"/>
    </source>
</evidence>
<keyword evidence="11 15" id="KW-0010">Activator</keyword>
<dbReference type="SUPFAM" id="SSF52172">
    <property type="entry name" value="CheY-like"/>
    <property type="match status" value="1"/>
</dbReference>
<evidence type="ECO:0000259" key="17">
    <source>
        <dbReference type="PROSITE" id="PS50110"/>
    </source>
</evidence>
<evidence type="ECO:0000256" key="4">
    <source>
        <dbReference type="ARBA" id="ARBA00022491"/>
    </source>
</evidence>
<keyword evidence="12 15" id="KW-0804">Transcription</keyword>
<dbReference type="PROSITE" id="PS00675">
    <property type="entry name" value="SIGMA54_INTERACT_1"/>
    <property type="match status" value="1"/>
</dbReference>